<accession>A0A2T4BJH8</accession>
<dbReference type="Gene3D" id="3.30.830.10">
    <property type="entry name" value="Metalloenzyme, LuxS/M16 peptidase-like"/>
    <property type="match status" value="4"/>
</dbReference>
<dbReference type="Pfam" id="PF08367">
    <property type="entry name" value="M16C_assoc"/>
    <property type="match status" value="1"/>
</dbReference>
<gene>
    <name evidence="16" type="ORF">BBK36DRAFT_1156039</name>
</gene>
<evidence type="ECO:0000256" key="5">
    <source>
        <dbReference type="ARBA" id="ARBA00011853"/>
    </source>
</evidence>
<dbReference type="AlphaFoldDB" id="A0A2T4BJH8"/>
<evidence type="ECO:0000259" key="15">
    <source>
        <dbReference type="SMART" id="SM01264"/>
    </source>
</evidence>
<dbReference type="PANTHER" id="PTHR43016:SF13">
    <property type="entry name" value="PRESEQUENCE PROTEASE, MITOCHONDRIAL"/>
    <property type="match status" value="1"/>
</dbReference>
<evidence type="ECO:0000256" key="7">
    <source>
        <dbReference type="ARBA" id="ARBA00022670"/>
    </source>
</evidence>
<dbReference type="OrthoDB" id="10250783at2759"/>
<reference evidence="17" key="1">
    <citation type="submission" date="2016-07" db="EMBL/GenBank/DDBJ databases">
        <title>Multiple horizontal gene transfer events from other fungi enriched the ability of initially mycotrophic Trichoderma (Ascomycota) to feed on dead plant biomass.</title>
        <authorList>
            <consortium name="DOE Joint Genome Institute"/>
            <person name="Atanasova L."/>
            <person name="Chenthamara K."/>
            <person name="Zhang J."/>
            <person name="Grujic M."/>
            <person name="Henrissat B."/>
            <person name="Kuo A."/>
            <person name="Aerts A."/>
            <person name="Salamov A."/>
            <person name="Lipzen A."/>
            <person name="Labutti K."/>
            <person name="Barry K."/>
            <person name="Miao Y."/>
            <person name="Rahimi M.J."/>
            <person name="Shen Q."/>
            <person name="Grigoriev I.V."/>
            <person name="Kubicek C.P."/>
            <person name="Druzhinina I.S."/>
        </authorList>
    </citation>
    <scope>NUCLEOTIDE SEQUENCE [LARGE SCALE GENOMIC DNA]</scope>
    <source>
        <strain evidence="17">TUCIM 6016</strain>
    </source>
</reference>
<dbReference type="Pfam" id="PF22516">
    <property type="entry name" value="PreP_C"/>
    <property type="match status" value="1"/>
</dbReference>
<evidence type="ECO:0000313" key="17">
    <source>
        <dbReference type="Proteomes" id="UP000241546"/>
    </source>
</evidence>
<dbReference type="FunFam" id="3.30.830.10:FF:000020">
    <property type="entry name" value="Mitochondrial presequence protease"/>
    <property type="match status" value="1"/>
</dbReference>
<evidence type="ECO:0000256" key="14">
    <source>
        <dbReference type="ARBA" id="ARBA00045897"/>
    </source>
</evidence>
<keyword evidence="8" id="KW-0479">Metal-binding</keyword>
<dbReference type="GO" id="GO:0005758">
    <property type="term" value="C:mitochondrial intermembrane space"/>
    <property type="evidence" value="ECO:0007669"/>
    <property type="project" value="UniProtKB-SubCell"/>
</dbReference>
<comment type="subunit">
    <text evidence="5">Monomer and homodimer; homodimerization is induced by binding of the substrate.</text>
</comment>
<dbReference type="Pfam" id="PF05193">
    <property type="entry name" value="Peptidase_M16_C"/>
    <property type="match status" value="1"/>
</dbReference>
<evidence type="ECO:0000256" key="2">
    <source>
        <dbReference type="ARBA" id="ARBA00004305"/>
    </source>
</evidence>
<keyword evidence="9" id="KW-0378">Hydrolase</keyword>
<keyword evidence="11" id="KW-0482">Metalloprotease</keyword>
<comment type="cofactor">
    <cofactor evidence="1">
        <name>Zn(2+)</name>
        <dbReference type="ChEBI" id="CHEBI:29105"/>
    </cofactor>
</comment>
<comment type="function">
    <text evidence="14">Degrades mitochondrial transit peptides after their cleavage in the intermembrane space or in the matrix, and presequence peptides; clearance of these peptides is required to keep the presequence processing machinery running. Preferentially cleaves the N-terminal side of paired basic amino acid residues. Also degrades other unstructured peptides. May function as an ATP-dependent peptidase as opposed to a metalloendopeptidase.</text>
</comment>
<keyword evidence="7" id="KW-0645">Protease</keyword>
<comment type="similarity">
    <text evidence="4">Belongs to the peptidase M16 family. PreP subfamily.</text>
</comment>
<dbReference type="FunFam" id="3.30.830.10:FF:000011">
    <property type="entry name" value="Presequence protease, mitochondrial"/>
    <property type="match status" value="1"/>
</dbReference>
<evidence type="ECO:0000256" key="13">
    <source>
        <dbReference type="ARBA" id="ARBA00034552"/>
    </source>
</evidence>
<dbReference type="GO" id="GO:0005759">
    <property type="term" value="C:mitochondrial matrix"/>
    <property type="evidence" value="ECO:0007669"/>
    <property type="project" value="UniProtKB-SubCell"/>
</dbReference>
<dbReference type="InterPro" id="IPR011765">
    <property type="entry name" value="Pept_M16_N"/>
</dbReference>
<evidence type="ECO:0000256" key="6">
    <source>
        <dbReference type="ARBA" id="ARBA00020167"/>
    </source>
</evidence>
<evidence type="ECO:0000256" key="3">
    <source>
        <dbReference type="ARBA" id="ARBA00004569"/>
    </source>
</evidence>
<dbReference type="Proteomes" id="UP000241546">
    <property type="component" value="Unassembled WGS sequence"/>
</dbReference>
<keyword evidence="17" id="KW-1185">Reference proteome</keyword>
<evidence type="ECO:0000313" key="16">
    <source>
        <dbReference type="EMBL" id="PTB69466.1"/>
    </source>
</evidence>
<dbReference type="Pfam" id="PF00675">
    <property type="entry name" value="Peptidase_M16"/>
    <property type="match status" value="1"/>
</dbReference>
<dbReference type="SMART" id="SM01264">
    <property type="entry name" value="M16C_associated"/>
    <property type="match status" value="1"/>
</dbReference>
<evidence type="ECO:0000256" key="12">
    <source>
        <dbReference type="ARBA" id="ARBA00023128"/>
    </source>
</evidence>
<dbReference type="InterPro" id="IPR055130">
    <property type="entry name" value="PreP_C"/>
</dbReference>
<evidence type="ECO:0000256" key="11">
    <source>
        <dbReference type="ARBA" id="ARBA00023049"/>
    </source>
</evidence>
<protein>
    <recommendedName>
        <fullName evidence="6">Presequence protease, mitochondrial</fullName>
    </recommendedName>
    <alternativeName>
        <fullName evidence="13">Pitrilysin metalloproteinase</fullName>
    </alternativeName>
</protein>
<dbReference type="GO" id="GO:0046872">
    <property type="term" value="F:metal ion binding"/>
    <property type="evidence" value="ECO:0007669"/>
    <property type="project" value="UniProtKB-KW"/>
</dbReference>
<dbReference type="SUPFAM" id="SSF63411">
    <property type="entry name" value="LuxS/MPP-like metallohydrolase"/>
    <property type="match status" value="4"/>
</dbReference>
<dbReference type="RefSeq" id="XP_024752786.1">
    <property type="nucleotide sequence ID" value="XM_024893888.1"/>
</dbReference>
<name>A0A2T4BJH8_9HYPO</name>
<dbReference type="GeneID" id="36602006"/>
<keyword evidence="10" id="KW-0862">Zinc</keyword>
<dbReference type="InterPro" id="IPR013578">
    <property type="entry name" value="Peptidase_M16C_assoc"/>
</dbReference>
<evidence type="ECO:0000256" key="8">
    <source>
        <dbReference type="ARBA" id="ARBA00022723"/>
    </source>
</evidence>
<dbReference type="PANTHER" id="PTHR43016">
    <property type="entry name" value="PRESEQUENCE PROTEASE"/>
    <property type="match status" value="1"/>
</dbReference>
<evidence type="ECO:0000256" key="4">
    <source>
        <dbReference type="ARBA" id="ARBA00007575"/>
    </source>
</evidence>
<dbReference type="FunFam" id="3.30.830.10:FF:000009">
    <property type="entry name" value="Presequence protease, mitochondrial"/>
    <property type="match status" value="1"/>
</dbReference>
<dbReference type="GO" id="GO:0016485">
    <property type="term" value="P:protein processing"/>
    <property type="evidence" value="ECO:0007669"/>
    <property type="project" value="TreeGrafter"/>
</dbReference>
<dbReference type="InterPro" id="IPR007863">
    <property type="entry name" value="Peptidase_M16_C"/>
</dbReference>
<dbReference type="GO" id="GO:0004222">
    <property type="term" value="F:metalloendopeptidase activity"/>
    <property type="evidence" value="ECO:0007669"/>
    <property type="project" value="TreeGrafter"/>
</dbReference>
<feature type="domain" description="Peptidase M16C associated" evidence="15">
    <location>
        <begin position="480"/>
        <end position="738"/>
    </location>
</feature>
<comment type="subcellular location">
    <subcellularLocation>
        <location evidence="3">Mitochondrion intermembrane space</location>
    </subcellularLocation>
    <subcellularLocation>
        <location evidence="2">Mitochondrion matrix</location>
    </subcellularLocation>
</comment>
<proteinExistence type="inferred from homology"/>
<keyword evidence="12" id="KW-0496">Mitochondrion</keyword>
<dbReference type="InterPro" id="IPR011249">
    <property type="entry name" value="Metalloenz_LuxS/M16"/>
</dbReference>
<sequence>MLRNAANTARKTVTDLALYPKPGSKLHGFTLIRAKHVPELELTALQLQHDKTGADYLHIARDDTNNVFSIGFKTNPPDDTGVPHILEHTTLCGSEKYPIRDPFFKMLPRTLSNFMNAMTASDHTFYPFATTNEQDFKNLMSVYLDATLHPLLKQSDFLQEGWRIGPENPSAEDAEGKRLVFKGVVYNEMKGQMSDAGYLYYIRFHDHIFPDINNSGGDPQKITDLTYEQLKNFHAENYHPSNAKLFTYGDMPLADHLREVDARLQAFEKIAKDKVIHLPIELNGPKEVTLHGPLDPLVAPDRQYKTSVSWITGDTTDVVESFSVSLLSTLLMDGYGSPLYRGLIEAGMGADWSPNAGYDSYAKRGIFSIGLTGVQESDVPKVKGKIQEILREVRDKGFDQGKIDGTLHQLELSLKHKTANFGYSMLNRLKPKWFNGSDPFNQLAWNDTIAGFQAKMAEGGYLEGLMDKYLLNDNTLTFTMAPSATFGEDLIAEEQARLSSKIQDAVKKAGDEEAARLQFEKQEQDLLVEQNKTNTEDLSCLPTVHVKDIPRSIEPTVVRDEFADGIPIQWREAPTNGLTYFRAINTLEGLPDDLRELIPLFTDSIMRLGTRDMTMEQLEDLIKLKTGGVSVGYHSTASPTDFTQSSEGIIFTGMALDRNVPVMYDILRKLVQETDFDSPEASLRIRQLLQASADGVVNDIASSGHRFAMGHAESSLTRSAWLRQQVAGLSQVKLVTSLTSRPESDQLEDVIGKLKRIQEFALTRGKMRTALTCGTEHVEENLNSLKSFTGALPREASGMPHTSPSPLPKDSKAFFPLPYQVYYGGLSVSTTSYTSPEGAPLQILAQLLTHKHLHHEIREKGGAYGGGAYSKALDGLFGFYSYRDPNPQNTLGIMRNAGRWAVEKQWSDRDLEEAKISVFQGVDAPKSVNQEGMARFLSGITEEMKQRKREQLLDVTKDQVRDVAQKYLVDAIERGEERTTFLGEKQGWVDGTWTVHEMNVNGSQEYS</sequence>
<organism evidence="16 17">
    <name type="scientific">Trichoderma citrinoviride</name>
    <dbReference type="NCBI Taxonomy" id="58853"/>
    <lineage>
        <taxon>Eukaryota</taxon>
        <taxon>Fungi</taxon>
        <taxon>Dikarya</taxon>
        <taxon>Ascomycota</taxon>
        <taxon>Pezizomycotina</taxon>
        <taxon>Sordariomycetes</taxon>
        <taxon>Hypocreomycetidae</taxon>
        <taxon>Hypocreales</taxon>
        <taxon>Hypocreaceae</taxon>
        <taxon>Trichoderma</taxon>
    </lineage>
</organism>
<evidence type="ECO:0000256" key="9">
    <source>
        <dbReference type="ARBA" id="ARBA00022801"/>
    </source>
</evidence>
<evidence type="ECO:0000256" key="1">
    <source>
        <dbReference type="ARBA" id="ARBA00001947"/>
    </source>
</evidence>
<evidence type="ECO:0000256" key="10">
    <source>
        <dbReference type="ARBA" id="ARBA00022833"/>
    </source>
</evidence>
<dbReference type="EMBL" id="KZ680208">
    <property type="protein sequence ID" value="PTB69466.1"/>
    <property type="molecule type" value="Genomic_DNA"/>
</dbReference>